<protein>
    <submittedName>
        <fullName evidence="7">DsbA oxidoreductase</fullName>
    </submittedName>
</protein>
<dbReference type="Gene3D" id="3.40.30.10">
    <property type="entry name" value="Glutaredoxin"/>
    <property type="match status" value="1"/>
</dbReference>
<evidence type="ECO:0000259" key="6">
    <source>
        <dbReference type="Pfam" id="PF13462"/>
    </source>
</evidence>
<dbReference type="GO" id="GO:0016491">
    <property type="term" value="F:oxidoreductase activity"/>
    <property type="evidence" value="ECO:0007669"/>
    <property type="project" value="UniProtKB-KW"/>
</dbReference>
<gene>
    <name evidence="7" type="ORF">HGMM_OP2C322</name>
</gene>
<dbReference type="InterPro" id="IPR012336">
    <property type="entry name" value="Thioredoxin-like_fold"/>
</dbReference>
<organism evidence="7">
    <name type="scientific">Acetithermum autotrophicum</name>
    <dbReference type="NCBI Taxonomy" id="1446466"/>
    <lineage>
        <taxon>Bacteria</taxon>
        <taxon>Candidatus Bipolaricaulota</taxon>
        <taxon>Candidatus Acetithermum</taxon>
    </lineage>
</organism>
<dbReference type="AlphaFoldDB" id="H5SRQ7"/>
<evidence type="ECO:0000256" key="2">
    <source>
        <dbReference type="ARBA" id="ARBA00022729"/>
    </source>
</evidence>
<dbReference type="SUPFAM" id="SSF52833">
    <property type="entry name" value="Thioredoxin-like"/>
    <property type="match status" value="1"/>
</dbReference>
<dbReference type="EMBL" id="AP011801">
    <property type="protein sequence ID" value="BAL58774.1"/>
    <property type="molecule type" value="Genomic_DNA"/>
</dbReference>
<comment type="similarity">
    <text evidence="1">Belongs to the thioredoxin family. DsbA subfamily.</text>
</comment>
<evidence type="ECO:0000313" key="7">
    <source>
        <dbReference type="EMBL" id="BAL58774.1"/>
    </source>
</evidence>
<proteinExistence type="inferred from homology"/>
<keyword evidence="5" id="KW-0676">Redox-active center</keyword>
<dbReference type="PANTHER" id="PTHR13887">
    <property type="entry name" value="GLUTATHIONE S-TRANSFERASE KAPPA"/>
    <property type="match status" value="1"/>
</dbReference>
<sequence length="233" mass="26299">MSAKRPQKPGKPEKKPSAKMPWYRQPMLLGIAVGGVVIVALVVLTVVLSRPGESFQVTRPVGQDFLPEMGDPNAPVTVYEYADFQCPACGAFTRQYKPRIEEDYIKTGKVRLVYKNFAFLGQESVWAAEAAYCAAEQGGFWAYHDKLFANQRGENRGAFSKPNLVRFARELGLKTEDFQICLDSGRYRQKVQDELREGQERGVNSTPSFIVNGELIRGVDYLGLREAIERHFR</sequence>
<reference evidence="7" key="2">
    <citation type="journal article" date="2012" name="PLoS ONE">
        <title>A Deeply Branching Thermophilic Bacterium with an Ancient Acetyl-CoA Pathway Dominates a Subsurface Ecosystem.</title>
        <authorList>
            <person name="Takami H."/>
            <person name="Noguchi H."/>
            <person name="Takaki Y."/>
            <person name="Uchiyama I."/>
            <person name="Toyoda A."/>
            <person name="Nishi S."/>
            <person name="Chee G.-J."/>
            <person name="Arai W."/>
            <person name="Nunoura T."/>
            <person name="Itoh T."/>
            <person name="Hattori M."/>
            <person name="Takai K."/>
        </authorList>
    </citation>
    <scope>NUCLEOTIDE SEQUENCE</scope>
</reference>
<keyword evidence="3" id="KW-0560">Oxidoreductase</keyword>
<accession>H5SRQ7</accession>
<dbReference type="Pfam" id="PF13462">
    <property type="entry name" value="Thioredoxin_4"/>
    <property type="match status" value="1"/>
</dbReference>
<name>H5SRQ7_ACEAU</name>
<dbReference type="InterPro" id="IPR036249">
    <property type="entry name" value="Thioredoxin-like_sf"/>
</dbReference>
<reference evidence="7" key="1">
    <citation type="journal article" date="2005" name="Environ. Microbiol.">
        <title>Genetic and functional properties of uncultivated thermophilic crenarchaeotes from a subsurface gold mine as revealed by analysis of genome fragments.</title>
        <authorList>
            <person name="Nunoura T."/>
            <person name="Hirayama H."/>
            <person name="Takami H."/>
            <person name="Oida H."/>
            <person name="Nishi S."/>
            <person name="Shimamura S."/>
            <person name="Suzuki Y."/>
            <person name="Inagaki F."/>
            <person name="Takai K."/>
            <person name="Nealson K.H."/>
            <person name="Horikoshi K."/>
        </authorList>
    </citation>
    <scope>NUCLEOTIDE SEQUENCE</scope>
</reference>
<evidence type="ECO:0000256" key="4">
    <source>
        <dbReference type="ARBA" id="ARBA00023157"/>
    </source>
</evidence>
<keyword evidence="4" id="KW-1015">Disulfide bond</keyword>
<feature type="domain" description="Thioredoxin-like fold" evidence="6">
    <location>
        <begin position="69"/>
        <end position="229"/>
    </location>
</feature>
<dbReference type="PANTHER" id="PTHR13887:SF14">
    <property type="entry name" value="DISULFIDE BOND FORMATION PROTEIN D"/>
    <property type="match status" value="1"/>
</dbReference>
<evidence type="ECO:0000256" key="5">
    <source>
        <dbReference type="ARBA" id="ARBA00023284"/>
    </source>
</evidence>
<evidence type="ECO:0000256" key="3">
    <source>
        <dbReference type="ARBA" id="ARBA00023002"/>
    </source>
</evidence>
<evidence type="ECO:0000256" key="1">
    <source>
        <dbReference type="ARBA" id="ARBA00005791"/>
    </source>
</evidence>
<keyword evidence="2" id="KW-0732">Signal</keyword>